<reference evidence="2 3" key="1">
    <citation type="submission" date="2020-12" db="EMBL/GenBank/DDBJ databases">
        <title>Oil enriched cultivation method for isolating marine PHA-producing bacteria.</title>
        <authorList>
            <person name="Zheng W."/>
            <person name="Yu S."/>
            <person name="Huang Y."/>
        </authorList>
    </citation>
    <scope>NUCLEOTIDE SEQUENCE [LARGE SCALE GENOMIC DNA]</scope>
    <source>
        <strain evidence="2 3">SN0-2</strain>
    </source>
</reference>
<evidence type="ECO:0000313" key="3">
    <source>
        <dbReference type="Proteomes" id="UP000664293"/>
    </source>
</evidence>
<dbReference type="InterPro" id="IPR027843">
    <property type="entry name" value="DUF4440"/>
</dbReference>
<evidence type="ECO:0000259" key="1">
    <source>
        <dbReference type="Pfam" id="PF14534"/>
    </source>
</evidence>
<dbReference type="Gene3D" id="3.10.450.50">
    <property type="match status" value="1"/>
</dbReference>
<dbReference type="RefSeq" id="WP_206999625.1">
    <property type="nucleotide sequence ID" value="NZ_JAEKJR010000001.1"/>
</dbReference>
<organism evidence="2 3">
    <name type="scientific">Microbulbifer salipaludis</name>
    <dbReference type="NCBI Taxonomy" id="187980"/>
    <lineage>
        <taxon>Bacteria</taxon>
        <taxon>Pseudomonadati</taxon>
        <taxon>Pseudomonadota</taxon>
        <taxon>Gammaproteobacteria</taxon>
        <taxon>Cellvibrionales</taxon>
        <taxon>Microbulbiferaceae</taxon>
        <taxon>Microbulbifer</taxon>
    </lineage>
</organism>
<protein>
    <submittedName>
        <fullName evidence="2">DUF4440 domain-containing protein</fullName>
    </submittedName>
</protein>
<dbReference type="Pfam" id="PF14534">
    <property type="entry name" value="DUF4440"/>
    <property type="match status" value="1"/>
</dbReference>
<dbReference type="EMBL" id="JAEKJR010000001">
    <property type="protein sequence ID" value="MBN8430166.1"/>
    <property type="molecule type" value="Genomic_DNA"/>
</dbReference>
<dbReference type="SUPFAM" id="SSF54427">
    <property type="entry name" value="NTF2-like"/>
    <property type="match status" value="1"/>
</dbReference>
<sequence>MNIREEIIEMEKALLSPEVRGSVEKLQHFLSEDFREVGASGAYFGFNEVLQSITNQTDWAAFPDLWEFRQLSNDVAQVMYRVKIIRGQARGVAYSRRTSIWRKEADTWKLVYHQGTAVGPSESKP</sequence>
<feature type="domain" description="DUF4440" evidence="1">
    <location>
        <begin position="7"/>
        <end position="110"/>
    </location>
</feature>
<proteinExistence type="predicted"/>
<keyword evidence="3" id="KW-1185">Reference proteome</keyword>
<evidence type="ECO:0000313" key="2">
    <source>
        <dbReference type="EMBL" id="MBN8430166.1"/>
    </source>
</evidence>
<dbReference type="InterPro" id="IPR032710">
    <property type="entry name" value="NTF2-like_dom_sf"/>
</dbReference>
<name>A0ABS3E4E1_9GAMM</name>
<comment type="caution">
    <text evidence="2">The sequence shown here is derived from an EMBL/GenBank/DDBJ whole genome shotgun (WGS) entry which is preliminary data.</text>
</comment>
<accession>A0ABS3E4E1</accession>
<gene>
    <name evidence="2" type="ORF">JF535_04785</name>
</gene>
<dbReference type="Proteomes" id="UP000664293">
    <property type="component" value="Unassembled WGS sequence"/>
</dbReference>